<keyword evidence="2" id="KW-1185">Reference proteome</keyword>
<dbReference type="Proteomes" id="UP000677457">
    <property type="component" value="Unassembled WGS sequence"/>
</dbReference>
<organism evidence="1 2">
    <name type="scientific">Salinispora arenicola</name>
    <dbReference type="NCBI Taxonomy" id="168697"/>
    <lineage>
        <taxon>Bacteria</taxon>
        <taxon>Bacillati</taxon>
        <taxon>Actinomycetota</taxon>
        <taxon>Actinomycetes</taxon>
        <taxon>Micromonosporales</taxon>
        <taxon>Micromonosporaceae</taxon>
        <taxon>Salinispora</taxon>
    </lineage>
</organism>
<comment type="caution">
    <text evidence="1">The sequence shown here is derived from an EMBL/GenBank/DDBJ whole genome shotgun (WGS) entry which is preliminary data.</text>
</comment>
<accession>A0ABQ4JPQ7</accession>
<dbReference type="SUPFAM" id="SSF48452">
    <property type="entry name" value="TPR-like"/>
    <property type="match status" value="1"/>
</dbReference>
<reference evidence="1 2" key="1">
    <citation type="submission" date="2021-03" db="EMBL/GenBank/DDBJ databases">
        <title>Whole genome shotgun sequence of Salinispora arenicola NBRC 105043.</title>
        <authorList>
            <person name="Komaki H."/>
            <person name="Tamura T."/>
        </authorList>
    </citation>
    <scope>NUCLEOTIDE SEQUENCE [LARGE SCALE GENOMIC DNA]</scope>
    <source>
        <strain evidence="1 2">NBRC 105043</strain>
    </source>
</reference>
<dbReference type="Gene3D" id="1.25.40.10">
    <property type="entry name" value="Tetratricopeptide repeat domain"/>
    <property type="match status" value="1"/>
</dbReference>
<gene>
    <name evidence="1" type="ORF">Sar04_16930</name>
</gene>
<evidence type="ECO:0000313" key="2">
    <source>
        <dbReference type="Proteomes" id="UP000677457"/>
    </source>
</evidence>
<proteinExistence type="predicted"/>
<protein>
    <submittedName>
        <fullName evidence="1">Tat pathway signal protein</fullName>
    </submittedName>
</protein>
<name>A0ABQ4JPQ7_SALAC</name>
<dbReference type="EMBL" id="BOQM01000010">
    <property type="protein sequence ID" value="GIM84364.1"/>
    <property type="molecule type" value="Genomic_DNA"/>
</dbReference>
<sequence>MGGRQTVARNSVGNAKLGSVIAESGLSHAQIAKVVAQVAIESGATECVGIGRSHVSHWVRGTTPSGRAPLILVEALSRKLHRVVTLDEIGLPPQASLSQDGLDWHADTLVGLTDLGRVDVDAERRRVLATAAYSLAALTLPSGSWWSEMVNRGRSRSNVEGHAVGRSDVEAVRDMVSLFSRVDQRRGGGHARTAVVQYLTADVSVFLRGRYVDERVRRDMFTAASELAYLSGWMAFDNGEHALAQRYFSSSVKLAAEAGDPAMAAHVLRAMAHQAVDLGHHREALELSSASIDRSRYLAASPRERSLLGVVHARALAVSREPKAAAEALLRAESDLSAASEGDDEPGRVFFFGQASLGHETACTLRDTGDLRAAVSQFRLSVRTRKASSFTRTHAVTLGYLGLVQARQGELEEACATWLRSLDAMEGIRSGRTRQVASEMRAVLSPFRQTRSGAVAEVDARAERYLATFS</sequence>
<evidence type="ECO:0000313" key="1">
    <source>
        <dbReference type="EMBL" id="GIM84364.1"/>
    </source>
</evidence>
<dbReference type="InterPro" id="IPR011990">
    <property type="entry name" value="TPR-like_helical_dom_sf"/>
</dbReference>